<dbReference type="RefSeq" id="WP_337335911.1">
    <property type="nucleotide sequence ID" value="NZ_JBBDHC010000016.1"/>
</dbReference>
<keyword evidence="9" id="KW-0963">Cytoplasm</keyword>
<evidence type="ECO:0000256" key="8">
    <source>
        <dbReference type="ARBA" id="ARBA00023277"/>
    </source>
</evidence>
<feature type="binding site" evidence="9">
    <location>
        <position position="190"/>
    </location>
    <ligand>
        <name>ATP</name>
        <dbReference type="ChEBI" id="CHEBI:30616"/>
    </ligand>
</feature>
<dbReference type="SUPFAM" id="SSF53613">
    <property type="entry name" value="Ribokinase-like"/>
    <property type="match status" value="1"/>
</dbReference>
<reference evidence="12 13" key="1">
    <citation type="journal article" date="2016" name="Antonie Van Leeuwenhoek">
        <title>Denitratimonas tolerans gen. nov., sp. nov., a denitrifying bacterium isolated from a bioreactor for tannery wastewater treatment.</title>
        <authorList>
            <person name="Han S.I."/>
            <person name="Kim J.O."/>
            <person name="Lee Y.R."/>
            <person name="Ekpeghere K.I."/>
            <person name="Koh S.C."/>
            <person name="Whang K.S."/>
        </authorList>
    </citation>
    <scope>NUCLEOTIDE SEQUENCE [LARGE SCALE GENOMIC DNA]</scope>
    <source>
        <strain evidence="12 13">KACC 17565</strain>
    </source>
</reference>
<feature type="binding site" evidence="9">
    <location>
        <position position="145"/>
    </location>
    <ligand>
        <name>substrate</name>
    </ligand>
</feature>
<comment type="catalytic activity">
    <reaction evidence="9">
        <text>D-ribose + ATP = D-ribose 5-phosphate + ADP + H(+)</text>
        <dbReference type="Rhea" id="RHEA:13697"/>
        <dbReference type="ChEBI" id="CHEBI:15378"/>
        <dbReference type="ChEBI" id="CHEBI:30616"/>
        <dbReference type="ChEBI" id="CHEBI:47013"/>
        <dbReference type="ChEBI" id="CHEBI:78346"/>
        <dbReference type="ChEBI" id="CHEBI:456216"/>
        <dbReference type="EC" id="2.7.1.15"/>
    </reaction>
</comment>
<keyword evidence="13" id="KW-1185">Reference proteome</keyword>
<dbReference type="PRINTS" id="PR00990">
    <property type="entry name" value="RIBOKINASE"/>
</dbReference>
<comment type="subcellular location">
    <subcellularLocation>
        <location evidence="9">Cytoplasm</location>
    </subcellularLocation>
</comment>
<dbReference type="InterPro" id="IPR002139">
    <property type="entry name" value="Ribo/fructo_kinase"/>
</dbReference>
<dbReference type="Pfam" id="PF00294">
    <property type="entry name" value="PfkB"/>
    <property type="match status" value="1"/>
</dbReference>
<feature type="binding site" evidence="9">
    <location>
        <position position="311"/>
    </location>
    <ligand>
        <name>K(+)</name>
        <dbReference type="ChEBI" id="CHEBI:29103"/>
    </ligand>
</feature>
<feature type="binding site" evidence="9">
    <location>
        <begin position="45"/>
        <end position="49"/>
    </location>
    <ligand>
        <name>substrate</name>
    </ligand>
</feature>
<feature type="active site" description="Proton acceptor" evidence="9">
    <location>
        <position position="274"/>
    </location>
</feature>
<name>A0AAW9R4A0_9GAMM</name>
<keyword evidence="4 9" id="KW-0418">Kinase</keyword>
<sequence>MPESRAVACDVAVVGSYNQDFVWRTDHFPVPGETRLGRFSTGPGGKGFNQAVAAARQGAKVIFIGALGRDAIGQGAAALAHAEGIDARWQWCEDQPSGNAAIVLDAAGQNLIVVGSGANLALSPAHVEAQRAAIDAARVVLTQHEVAPDATGRALALAREAGRITVHNPAPPLADEDGSLLPLVDVLTPNETEFTHLLARCAGVAMDAGALGVMADDALHALARRLGVPTVVITLGAAGAFVSHADPARWGDARAAYRVPAARVQPRDTTGAGDAFSGSLAAALAQRGEAPFATAITHATRVAGLATESPGAADAMPTREALRERFG</sequence>
<dbReference type="AlphaFoldDB" id="A0AAW9R4A0"/>
<comment type="similarity">
    <text evidence="9">Belongs to the carbohydrate kinase PfkB family. Ribokinase subfamily.</text>
</comment>
<proteinExistence type="inferred from homology"/>
<feature type="binding site" evidence="9">
    <location>
        <begin position="18"/>
        <end position="20"/>
    </location>
    <ligand>
        <name>substrate</name>
    </ligand>
</feature>
<dbReference type="InterPro" id="IPR011877">
    <property type="entry name" value="Ribokinase"/>
</dbReference>
<evidence type="ECO:0000256" key="6">
    <source>
        <dbReference type="ARBA" id="ARBA00022842"/>
    </source>
</evidence>
<comment type="pathway">
    <text evidence="9">Carbohydrate metabolism; D-ribose degradation; D-ribose 5-phosphate from beta-D-ribopyranose: step 2/2.</text>
</comment>
<protein>
    <recommendedName>
        <fullName evidence="9">Ribokinase</fullName>
        <shortName evidence="9">RK</shortName>
        <ecNumber evidence="9">2.7.1.15</ecNumber>
    </recommendedName>
</protein>
<dbReference type="Proteomes" id="UP001364472">
    <property type="component" value="Unassembled WGS sequence"/>
</dbReference>
<feature type="binding site" evidence="9">
    <location>
        <position position="268"/>
    </location>
    <ligand>
        <name>K(+)</name>
        <dbReference type="ChEBI" id="CHEBI:29103"/>
    </ligand>
</feature>
<evidence type="ECO:0000259" key="11">
    <source>
        <dbReference type="Pfam" id="PF00294"/>
    </source>
</evidence>
<comment type="caution">
    <text evidence="9">Lacks conserved residue(s) required for the propagation of feature annotation.</text>
</comment>
<keyword evidence="1 9" id="KW-0808">Transferase</keyword>
<accession>A0AAW9R4A0</accession>
<evidence type="ECO:0000256" key="1">
    <source>
        <dbReference type="ARBA" id="ARBA00022679"/>
    </source>
</evidence>
<gene>
    <name evidence="9" type="primary">rbsK</name>
    <name evidence="12" type="ORF">WB794_11055</name>
</gene>
<feature type="domain" description="Carbohydrate kinase PfkB" evidence="11">
    <location>
        <begin position="10"/>
        <end position="319"/>
    </location>
</feature>
<evidence type="ECO:0000256" key="4">
    <source>
        <dbReference type="ARBA" id="ARBA00022777"/>
    </source>
</evidence>
<feature type="region of interest" description="Disordered" evidence="10">
    <location>
        <begin position="308"/>
        <end position="327"/>
    </location>
</feature>
<evidence type="ECO:0000313" key="13">
    <source>
        <dbReference type="Proteomes" id="UP001364472"/>
    </source>
</evidence>
<evidence type="ECO:0000256" key="3">
    <source>
        <dbReference type="ARBA" id="ARBA00022741"/>
    </source>
</evidence>
<feature type="binding site" evidence="9">
    <location>
        <position position="309"/>
    </location>
    <ligand>
        <name>K(+)</name>
        <dbReference type="ChEBI" id="CHEBI:29103"/>
    </ligand>
</feature>
<feature type="binding site" evidence="9">
    <location>
        <position position="270"/>
    </location>
    <ligand>
        <name>K(+)</name>
        <dbReference type="ChEBI" id="CHEBI:29103"/>
    </ligand>
</feature>
<feature type="binding site" evidence="9">
    <location>
        <position position="274"/>
    </location>
    <ligand>
        <name>substrate</name>
    </ligand>
</feature>
<feature type="binding site" evidence="9">
    <location>
        <begin position="234"/>
        <end position="239"/>
    </location>
    <ligand>
        <name>ATP</name>
        <dbReference type="ChEBI" id="CHEBI:30616"/>
    </ligand>
</feature>
<evidence type="ECO:0000256" key="2">
    <source>
        <dbReference type="ARBA" id="ARBA00022723"/>
    </source>
</evidence>
<evidence type="ECO:0000256" key="5">
    <source>
        <dbReference type="ARBA" id="ARBA00022840"/>
    </source>
</evidence>
<evidence type="ECO:0000256" key="9">
    <source>
        <dbReference type="HAMAP-Rule" id="MF_01987"/>
    </source>
</evidence>
<keyword evidence="5 9" id="KW-0067">ATP-binding</keyword>
<dbReference type="Gene3D" id="3.40.1190.20">
    <property type="match status" value="1"/>
</dbReference>
<comment type="cofactor">
    <cofactor evidence="9">
        <name>Mg(2+)</name>
        <dbReference type="ChEBI" id="CHEBI:18420"/>
    </cofactor>
    <text evidence="9">Requires a divalent cation, most likely magnesium in vivo, as an electrophilic catalyst to aid phosphoryl group transfer. It is the chelate of the metal and the nucleotide that is the actual substrate.</text>
</comment>
<evidence type="ECO:0000256" key="7">
    <source>
        <dbReference type="ARBA" id="ARBA00022958"/>
    </source>
</evidence>
<dbReference type="InterPro" id="IPR011611">
    <property type="entry name" value="PfkB_dom"/>
</dbReference>
<dbReference type="GO" id="GO:0005524">
    <property type="term" value="F:ATP binding"/>
    <property type="evidence" value="ECO:0007669"/>
    <property type="project" value="UniProtKB-UniRule"/>
</dbReference>
<dbReference type="GO" id="GO:0005829">
    <property type="term" value="C:cytosol"/>
    <property type="evidence" value="ECO:0007669"/>
    <property type="project" value="TreeGrafter"/>
</dbReference>
<dbReference type="CDD" id="cd01174">
    <property type="entry name" value="ribokinase"/>
    <property type="match status" value="1"/>
</dbReference>
<evidence type="ECO:0000313" key="12">
    <source>
        <dbReference type="EMBL" id="MEJ1250208.1"/>
    </source>
</evidence>
<dbReference type="GO" id="GO:0004747">
    <property type="term" value="F:ribokinase activity"/>
    <property type="evidence" value="ECO:0007669"/>
    <property type="project" value="UniProtKB-UniRule"/>
</dbReference>
<dbReference type="GO" id="GO:0046872">
    <property type="term" value="F:metal ion binding"/>
    <property type="evidence" value="ECO:0007669"/>
    <property type="project" value="UniProtKB-KW"/>
</dbReference>
<dbReference type="PANTHER" id="PTHR10584:SF166">
    <property type="entry name" value="RIBOKINASE"/>
    <property type="match status" value="1"/>
</dbReference>
<keyword evidence="7 9" id="KW-0630">Potassium</keyword>
<keyword evidence="2 9" id="KW-0479">Metal-binding</keyword>
<organism evidence="12 13">
    <name type="scientific">Denitratimonas tolerans</name>
    <dbReference type="NCBI Taxonomy" id="1338420"/>
    <lineage>
        <taxon>Bacteria</taxon>
        <taxon>Pseudomonadati</taxon>
        <taxon>Pseudomonadota</taxon>
        <taxon>Gammaproteobacteria</taxon>
        <taxon>Lysobacterales</taxon>
        <taxon>Lysobacteraceae</taxon>
        <taxon>Denitratimonas</taxon>
    </lineage>
</organism>
<dbReference type="EMBL" id="JBBDHC010000016">
    <property type="protein sequence ID" value="MEJ1250208.1"/>
    <property type="molecule type" value="Genomic_DNA"/>
</dbReference>
<keyword evidence="3 9" id="KW-0547">Nucleotide-binding</keyword>
<feature type="binding site" evidence="9">
    <location>
        <begin position="273"/>
        <end position="274"/>
    </location>
    <ligand>
        <name>ATP</name>
        <dbReference type="ChEBI" id="CHEBI:30616"/>
    </ligand>
</feature>
<dbReference type="EC" id="2.7.1.15" evidence="9"/>
<evidence type="ECO:0000256" key="10">
    <source>
        <dbReference type="SAM" id="MobiDB-lite"/>
    </source>
</evidence>
<comment type="subunit">
    <text evidence="9">Homodimer.</text>
</comment>
<dbReference type="GO" id="GO:0019303">
    <property type="term" value="P:D-ribose catabolic process"/>
    <property type="evidence" value="ECO:0007669"/>
    <property type="project" value="UniProtKB-UniRule"/>
</dbReference>
<feature type="binding site" evidence="9">
    <location>
        <position position="306"/>
    </location>
    <ligand>
        <name>K(+)</name>
        <dbReference type="ChEBI" id="CHEBI:29103"/>
    </ligand>
</feature>
<dbReference type="HAMAP" id="MF_01987">
    <property type="entry name" value="Ribokinase"/>
    <property type="match status" value="1"/>
</dbReference>
<dbReference type="InterPro" id="IPR029056">
    <property type="entry name" value="Ribokinase-like"/>
</dbReference>
<comment type="caution">
    <text evidence="12">The sequence shown here is derived from an EMBL/GenBank/DDBJ whole genome shotgun (WGS) entry which is preliminary data.</text>
</comment>
<keyword evidence="8 9" id="KW-0119">Carbohydrate metabolism</keyword>
<keyword evidence="6 9" id="KW-0460">Magnesium</keyword>
<dbReference type="PANTHER" id="PTHR10584">
    <property type="entry name" value="SUGAR KINASE"/>
    <property type="match status" value="1"/>
</dbReference>
<comment type="function">
    <text evidence="9">Catalyzes the phosphorylation of ribose at O-5 in a reaction requiring ATP and magnesium. The resulting D-ribose-5-phosphate can then be used either for sythesis of nucleotides, histidine, and tryptophan, or as a component of the pentose phosphate pathway.</text>
</comment>
<comment type="activity regulation">
    <text evidence="9">Activated by a monovalent cation that binds near, but not in, the active site. The most likely occupant of the site in vivo is potassium. Ion binding induces a conformational change that may alter substrate affinity.</text>
</comment>